<comment type="similarity">
    <text evidence="1">Belongs to the RecA family.</text>
</comment>
<accession>X1BX15</accession>
<dbReference type="AlphaFoldDB" id="X1BX15"/>
<dbReference type="EMBL" id="BART01013095">
    <property type="protein sequence ID" value="GAG88728.1"/>
    <property type="molecule type" value="Genomic_DNA"/>
</dbReference>
<evidence type="ECO:0000259" key="5">
    <source>
        <dbReference type="PROSITE" id="PS50163"/>
    </source>
</evidence>
<dbReference type="InterPro" id="IPR049428">
    <property type="entry name" value="RecA-like_N"/>
</dbReference>
<dbReference type="Gene3D" id="3.40.50.300">
    <property type="entry name" value="P-loop containing nucleotide triphosphate hydrolases"/>
    <property type="match status" value="1"/>
</dbReference>
<dbReference type="GO" id="GO:0005829">
    <property type="term" value="C:cytosol"/>
    <property type="evidence" value="ECO:0007669"/>
    <property type="project" value="TreeGrafter"/>
</dbReference>
<keyword evidence="4" id="KW-0233">DNA recombination</keyword>
<feature type="non-terminal residue" evidence="6">
    <location>
        <position position="249"/>
    </location>
</feature>
<feature type="non-terminal residue" evidence="6">
    <location>
        <position position="1"/>
    </location>
</feature>
<protein>
    <recommendedName>
        <fullName evidence="5">RecA family profile 2 domain-containing protein</fullName>
    </recommendedName>
</protein>
<dbReference type="Pfam" id="PF00154">
    <property type="entry name" value="RecA_N"/>
    <property type="match status" value="1"/>
</dbReference>
<sequence>WNKSFGDIFSDTIEEFYYNVDDALKKGIPFIYIVDSMDSLSSESEAEKFEKTKKAYRDGKESKGSYGDGKAKVNSAMIRRVIGRPLEKNKSILIIINQTRDNINALPFQSKKTRSGGHALHFYACLEMWSSVAGRIEKTVKGKKRQLGVLSKIKVKKNRITGRERTVTIPIYHSFGIDDVGSCVDYLLDEKYWAKGDEINAKGLGIKGSRNKIIKLIEQQGLQKDLHELVGDVWNEIEDACVINREKRY</sequence>
<organism evidence="6">
    <name type="scientific">marine sediment metagenome</name>
    <dbReference type="NCBI Taxonomy" id="412755"/>
    <lineage>
        <taxon>unclassified sequences</taxon>
        <taxon>metagenomes</taxon>
        <taxon>ecological metagenomes</taxon>
    </lineage>
</organism>
<evidence type="ECO:0000256" key="2">
    <source>
        <dbReference type="ARBA" id="ARBA00022741"/>
    </source>
</evidence>
<dbReference type="InterPro" id="IPR013765">
    <property type="entry name" value="DNA_recomb/repair_RecA"/>
</dbReference>
<proteinExistence type="inferred from homology"/>
<comment type="caution">
    <text evidence="6">The sequence shown here is derived from an EMBL/GenBank/DDBJ whole genome shotgun (WGS) entry which is preliminary data.</text>
</comment>
<keyword evidence="3" id="KW-0067">ATP-binding</keyword>
<dbReference type="GO" id="GO:0008094">
    <property type="term" value="F:ATP-dependent activity, acting on DNA"/>
    <property type="evidence" value="ECO:0007669"/>
    <property type="project" value="InterPro"/>
</dbReference>
<dbReference type="PANTHER" id="PTHR45900:SF1">
    <property type="entry name" value="MITOCHONDRIAL DNA REPAIR PROTEIN RECA HOMOLOG-RELATED"/>
    <property type="match status" value="1"/>
</dbReference>
<dbReference type="InterPro" id="IPR027417">
    <property type="entry name" value="P-loop_NTPase"/>
</dbReference>
<feature type="domain" description="RecA family profile 2" evidence="5">
    <location>
        <begin position="105"/>
        <end position="182"/>
    </location>
</feature>
<gene>
    <name evidence="6" type="ORF">S01H4_26980</name>
</gene>
<dbReference type="GO" id="GO:0003697">
    <property type="term" value="F:single-stranded DNA binding"/>
    <property type="evidence" value="ECO:0007669"/>
    <property type="project" value="InterPro"/>
</dbReference>
<evidence type="ECO:0000256" key="3">
    <source>
        <dbReference type="ARBA" id="ARBA00022840"/>
    </source>
</evidence>
<evidence type="ECO:0000256" key="4">
    <source>
        <dbReference type="ARBA" id="ARBA00023172"/>
    </source>
</evidence>
<dbReference type="GO" id="GO:0005524">
    <property type="term" value="F:ATP binding"/>
    <property type="evidence" value="ECO:0007669"/>
    <property type="project" value="UniProtKB-KW"/>
</dbReference>
<dbReference type="PANTHER" id="PTHR45900">
    <property type="entry name" value="RECA"/>
    <property type="match status" value="1"/>
</dbReference>
<reference evidence="6" key="1">
    <citation type="journal article" date="2014" name="Front. Microbiol.">
        <title>High frequency of phylogenetically diverse reductive dehalogenase-homologous genes in deep subseafloor sedimentary metagenomes.</title>
        <authorList>
            <person name="Kawai M."/>
            <person name="Futagami T."/>
            <person name="Toyoda A."/>
            <person name="Takaki Y."/>
            <person name="Nishi S."/>
            <person name="Hori S."/>
            <person name="Arai W."/>
            <person name="Tsubouchi T."/>
            <person name="Morono Y."/>
            <person name="Uchiyama I."/>
            <person name="Ito T."/>
            <person name="Fujiyama A."/>
            <person name="Inagaki F."/>
            <person name="Takami H."/>
        </authorList>
    </citation>
    <scope>NUCLEOTIDE SEQUENCE</scope>
    <source>
        <strain evidence="6">Expedition CK06-06</strain>
    </source>
</reference>
<dbReference type="GO" id="GO:0006281">
    <property type="term" value="P:DNA repair"/>
    <property type="evidence" value="ECO:0007669"/>
    <property type="project" value="InterPro"/>
</dbReference>
<dbReference type="GO" id="GO:0006310">
    <property type="term" value="P:DNA recombination"/>
    <property type="evidence" value="ECO:0007669"/>
    <property type="project" value="UniProtKB-KW"/>
</dbReference>
<evidence type="ECO:0000256" key="1">
    <source>
        <dbReference type="ARBA" id="ARBA00009391"/>
    </source>
</evidence>
<dbReference type="InterPro" id="IPR020587">
    <property type="entry name" value="RecA_monomer-monomer_interface"/>
</dbReference>
<dbReference type="PROSITE" id="PS50163">
    <property type="entry name" value="RECA_3"/>
    <property type="match status" value="1"/>
</dbReference>
<keyword evidence="2" id="KW-0547">Nucleotide-binding</keyword>
<dbReference type="PRINTS" id="PR00142">
    <property type="entry name" value="RECA"/>
</dbReference>
<evidence type="ECO:0000313" key="6">
    <source>
        <dbReference type="EMBL" id="GAG88728.1"/>
    </source>
</evidence>
<name>X1BX15_9ZZZZ</name>